<keyword evidence="2 7" id="KW-0813">Transport</keyword>
<evidence type="ECO:0000313" key="10">
    <source>
        <dbReference type="Proteomes" id="UP000182624"/>
    </source>
</evidence>
<dbReference type="InterPro" id="IPR000515">
    <property type="entry name" value="MetI-like"/>
</dbReference>
<organism evidence="9 10">
    <name type="scientific">Butyrivibrio proteoclasticus</name>
    <dbReference type="NCBI Taxonomy" id="43305"/>
    <lineage>
        <taxon>Bacteria</taxon>
        <taxon>Bacillati</taxon>
        <taxon>Bacillota</taxon>
        <taxon>Clostridia</taxon>
        <taxon>Lachnospirales</taxon>
        <taxon>Lachnospiraceae</taxon>
        <taxon>Butyrivibrio</taxon>
    </lineage>
</organism>
<evidence type="ECO:0000256" key="2">
    <source>
        <dbReference type="ARBA" id="ARBA00022448"/>
    </source>
</evidence>
<dbReference type="InterPro" id="IPR035906">
    <property type="entry name" value="MetI-like_sf"/>
</dbReference>
<sequence length="311" mass="34754">MKSKKKNYKLGYDLGTQLRLHSMMLPGTISLLLFSIVPLFGLLLAFKYYKVTDGIIGVFTSRWYGFQNFKVIFGNLDFSRMLVNTLGLNLIGNIINIFCAIFFALLINEISNVRFKGVVQTVTYMPHFISWVVFGGIVMIILSSDGVINQILLKLNLISDPIIFIAKPAFFWAIAIIANLLKELGWSTILYTAAIAGVDQELYEAANLDGASRLQKMLHITIPCIKSTIMIMIIFAVAGILNNNFDQIYVLQNSFNLERSEVIDTYIYKVGLQQLQFGMAAAVNIFKSALAIALLFIANKVSNKLTDSGLF</sequence>
<dbReference type="RefSeq" id="WP_074885182.1">
    <property type="nucleotide sequence ID" value="NZ_FOXO01000005.1"/>
</dbReference>
<dbReference type="PROSITE" id="PS50928">
    <property type="entry name" value="ABC_TM1"/>
    <property type="match status" value="1"/>
</dbReference>
<dbReference type="CDD" id="cd06261">
    <property type="entry name" value="TM_PBP2"/>
    <property type="match status" value="1"/>
</dbReference>
<feature type="transmembrane region" description="Helical" evidence="7">
    <location>
        <begin position="122"/>
        <end position="142"/>
    </location>
</feature>
<comment type="similarity">
    <text evidence="7">Belongs to the binding-protein-dependent transport system permease family.</text>
</comment>
<evidence type="ECO:0000256" key="1">
    <source>
        <dbReference type="ARBA" id="ARBA00004651"/>
    </source>
</evidence>
<dbReference type="PANTHER" id="PTHR43227">
    <property type="entry name" value="BLL4140 PROTEIN"/>
    <property type="match status" value="1"/>
</dbReference>
<dbReference type="Proteomes" id="UP000182624">
    <property type="component" value="Unassembled WGS sequence"/>
</dbReference>
<dbReference type="SUPFAM" id="SSF161098">
    <property type="entry name" value="MetI-like"/>
    <property type="match status" value="1"/>
</dbReference>
<dbReference type="GO" id="GO:0005886">
    <property type="term" value="C:plasma membrane"/>
    <property type="evidence" value="ECO:0007669"/>
    <property type="project" value="UniProtKB-SubCell"/>
</dbReference>
<dbReference type="Pfam" id="PF00528">
    <property type="entry name" value="BPD_transp_1"/>
    <property type="match status" value="1"/>
</dbReference>
<feature type="transmembrane region" description="Helical" evidence="7">
    <location>
        <begin position="220"/>
        <end position="241"/>
    </location>
</feature>
<evidence type="ECO:0000256" key="3">
    <source>
        <dbReference type="ARBA" id="ARBA00022475"/>
    </source>
</evidence>
<dbReference type="PANTHER" id="PTHR43227:SF11">
    <property type="entry name" value="BLL4140 PROTEIN"/>
    <property type="match status" value="1"/>
</dbReference>
<feature type="transmembrane region" description="Helical" evidence="7">
    <location>
        <begin position="162"/>
        <end position="181"/>
    </location>
</feature>
<dbReference type="AlphaFoldDB" id="A0A1I5S5M1"/>
<feature type="transmembrane region" description="Helical" evidence="7">
    <location>
        <begin position="29"/>
        <end position="49"/>
    </location>
</feature>
<keyword evidence="10" id="KW-1185">Reference proteome</keyword>
<dbReference type="Gene3D" id="1.10.3720.10">
    <property type="entry name" value="MetI-like"/>
    <property type="match status" value="1"/>
</dbReference>
<proteinExistence type="inferred from homology"/>
<reference evidence="10" key="1">
    <citation type="submission" date="2016-10" db="EMBL/GenBank/DDBJ databases">
        <authorList>
            <person name="Varghese N."/>
            <person name="Submissions S."/>
        </authorList>
    </citation>
    <scope>NUCLEOTIDE SEQUENCE [LARGE SCALE GENOMIC DNA]</scope>
    <source>
        <strain evidence="10">P18</strain>
    </source>
</reference>
<evidence type="ECO:0000256" key="5">
    <source>
        <dbReference type="ARBA" id="ARBA00022989"/>
    </source>
</evidence>
<evidence type="ECO:0000259" key="8">
    <source>
        <dbReference type="PROSITE" id="PS50928"/>
    </source>
</evidence>
<evidence type="ECO:0000256" key="6">
    <source>
        <dbReference type="ARBA" id="ARBA00023136"/>
    </source>
</evidence>
<dbReference type="EMBL" id="FOXO01000005">
    <property type="protein sequence ID" value="SFP65931.1"/>
    <property type="molecule type" value="Genomic_DNA"/>
</dbReference>
<feature type="domain" description="ABC transmembrane type-1" evidence="8">
    <location>
        <begin position="82"/>
        <end position="298"/>
    </location>
</feature>
<evidence type="ECO:0000256" key="7">
    <source>
        <dbReference type="RuleBase" id="RU363032"/>
    </source>
</evidence>
<dbReference type="GO" id="GO:0055085">
    <property type="term" value="P:transmembrane transport"/>
    <property type="evidence" value="ECO:0007669"/>
    <property type="project" value="InterPro"/>
</dbReference>
<keyword evidence="3" id="KW-1003">Cell membrane</keyword>
<feature type="transmembrane region" description="Helical" evidence="7">
    <location>
        <begin position="90"/>
        <end position="110"/>
    </location>
</feature>
<comment type="subcellular location">
    <subcellularLocation>
        <location evidence="1 7">Cell membrane</location>
        <topology evidence="1 7">Multi-pass membrane protein</topology>
    </subcellularLocation>
</comment>
<feature type="transmembrane region" description="Helical" evidence="7">
    <location>
        <begin position="277"/>
        <end position="298"/>
    </location>
</feature>
<protein>
    <submittedName>
        <fullName evidence="9">Carbohydrate ABC transporter membrane protein 1, CUT1 family</fullName>
    </submittedName>
</protein>
<gene>
    <name evidence="9" type="ORF">SAMN04487928_105133</name>
</gene>
<dbReference type="InterPro" id="IPR050809">
    <property type="entry name" value="UgpAE/MalFG_permease"/>
</dbReference>
<accession>A0A1I5S5M1</accession>
<keyword evidence="5 7" id="KW-1133">Transmembrane helix</keyword>
<evidence type="ECO:0000256" key="4">
    <source>
        <dbReference type="ARBA" id="ARBA00022692"/>
    </source>
</evidence>
<keyword evidence="4 7" id="KW-0812">Transmembrane</keyword>
<dbReference type="OrthoDB" id="2637002at2"/>
<name>A0A1I5S5M1_9FIRM</name>
<evidence type="ECO:0000313" key="9">
    <source>
        <dbReference type="EMBL" id="SFP65931.1"/>
    </source>
</evidence>
<keyword evidence="6 7" id="KW-0472">Membrane</keyword>